<protein>
    <submittedName>
        <fullName evidence="1">Uncharacterized protein</fullName>
    </submittedName>
</protein>
<comment type="caution">
    <text evidence="1">The sequence shown here is derived from an EMBL/GenBank/DDBJ whole genome shotgun (WGS) entry which is preliminary data.</text>
</comment>
<sequence length="84" mass="9355">MASSVSPNPGGLGRHHFSDCLSLLRLIKNEASNLQSTAKDVFSQRSFSRVTAPTFLRDWEFAAIDALSRRFYSTETFIQSPSIS</sequence>
<dbReference type="Proteomes" id="UP000467841">
    <property type="component" value="Unassembled WGS sequence"/>
</dbReference>
<organism evidence="1 2">
    <name type="scientific">Microthlaspi erraticum</name>
    <dbReference type="NCBI Taxonomy" id="1685480"/>
    <lineage>
        <taxon>Eukaryota</taxon>
        <taxon>Viridiplantae</taxon>
        <taxon>Streptophyta</taxon>
        <taxon>Embryophyta</taxon>
        <taxon>Tracheophyta</taxon>
        <taxon>Spermatophyta</taxon>
        <taxon>Magnoliopsida</taxon>
        <taxon>eudicotyledons</taxon>
        <taxon>Gunneridae</taxon>
        <taxon>Pentapetalae</taxon>
        <taxon>rosids</taxon>
        <taxon>malvids</taxon>
        <taxon>Brassicales</taxon>
        <taxon>Brassicaceae</taxon>
        <taxon>Coluteocarpeae</taxon>
        <taxon>Microthlaspi</taxon>
    </lineage>
</organism>
<reference evidence="1" key="1">
    <citation type="submission" date="2020-01" db="EMBL/GenBank/DDBJ databases">
        <authorList>
            <person name="Mishra B."/>
        </authorList>
    </citation>
    <scope>NUCLEOTIDE SEQUENCE [LARGE SCALE GENOMIC DNA]</scope>
</reference>
<gene>
    <name evidence="1" type="ORF">MERR_LOCUS19253</name>
</gene>
<proteinExistence type="predicted"/>
<dbReference type="AlphaFoldDB" id="A0A6D2IW33"/>
<evidence type="ECO:0000313" key="1">
    <source>
        <dbReference type="EMBL" id="CAA7032018.1"/>
    </source>
</evidence>
<evidence type="ECO:0000313" key="2">
    <source>
        <dbReference type="Proteomes" id="UP000467841"/>
    </source>
</evidence>
<dbReference type="EMBL" id="CACVBM020001116">
    <property type="protein sequence ID" value="CAA7032018.1"/>
    <property type="molecule type" value="Genomic_DNA"/>
</dbReference>
<name>A0A6D2IW33_9BRAS</name>
<keyword evidence="2" id="KW-1185">Reference proteome</keyword>
<accession>A0A6D2IW33</accession>